<proteinExistence type="predicted"/>
<feature type="transmembrane region" description="Helical" evidence="2">
    <location>
        <begin position="419"/>
        <end position="440"/>
    </location>
</feature>
<dbReference type="Proteomes" id="UP000243063">
    <property type="component" value="Chromosome I"/>
</dbReference>
<evidence type="ECO:0008006" key="5">
    <source>
        <dbReference type="Google" id="ProtNLM"/>
    </source>
</evidence>
<evidence type="ECO:0000313" key="3">
    <source>
        <dbReference type="EMBL" id="SDT92782.1"/>
    </source>
</evidence>
<keyword evidence="2" id="KW-0472">Membrane</keyword>
<organism evidence="3 4">
    <name type="scientific">Geopseudomonas guangdongensis</name>
    <dbReference type="NCBI Taxonomy" id="1245526"/>
    <lineage>
        <taxon>Bacteria</taxon>
        <taxon>Pseudomonadati</taxon>
        <taxon>Pseudomonadota</taxon>
        <taxon>Gammaproteobacteria</taxon>
        <taxon>Pseudomonadales</taxon>
        <taxon>Pseudomonadaceae</taxon>
        <taxon>Geopseudomonas</taxon>
    </lineage>
</organism>
<dbReference type="EMBL" id="LT629780">
    <property type="protein sequence ID" value="SDT92782.1"/>
    <property type="molecule type" value="Genomic_DNA"/>
</dbReference>
<keyword evidence="2" id="KW-1133">Transmembrane helix</keyword>
<reference evidence="4" key="1">
    <citation type="submission" date="2016-10" db="EMBL/GenBank/DDBJ databases">
        <authorList>
            <person name="Varghese N."/>
            <person name="Submissions S."/>
        </authorList>
    </citation>
    <scope>NUCLEOTIDE SEQUENCE [LARGE SCALE GENOMIC DNA]</scope>
    <source>
        <strain evidence="4">CCTCC 2012022</strain>
    </source>
</reference>
<evidence type="ECO:0000256" key="1">
    <source>
        <dbReference type="SAM" id="MobiDB-lite"/>
    </source>
</evidence>
<feature type="region of interest" description="Disordered" evidence="1">
    <location>
        <begin position="65"/>
        <end position="84"/>
    </location>
</feature>
<evidence type="ECO:0000256" key="2">
    <source>
        <dbReference type="SAM" id="Phobius"/>
    </source>
</evidence>
<keyword evidence="4" id="KW-1185">Reference proteome</keyword>
<dbReference type="AlphaFoldDB" id="A0A1H2ECC0"/>
<keyword evidence="2" id="KW-0812">Transmembrane</keyword>
<protein>
    <recommendedName>
        <fullName evidence="5">Cobalamin adenosyltransferase</fullName>
    </recommendedName>
</protein>
<accession>A0A1H2ECC0</accession>
<evidence type="ECO:0000313" key="4">
    <source>
        <dbReference type="Proteomes" id="UP000243063"/>
    </source>
</evidence>
<gene>
    <name evidence="3" type="ORF">SAMN05216580_0495</name>
</gene>
<dbReference type="RefSeq" id="WP_197676762.1">
    <property type="nucleotide sequence ID" value="NZ_LT629780.1"/>
</dbReference>
<sequence>MHAAAQNFPWAKELEKTVVNSLVTSFGLDFILFKDKEGGEVDTIHNVRNGIWATTTEKHRYNQRGEYDSTPYHTHENYKKSGKEDKVKHADGELYDPYRNTNLGAHEKRNLDHVISAKEIHDDAGRVLAGLSGAELANQKSNLQSTHETVNKSKKQTPIDEYLQKLPKLISTHEMTLEKDRNRLAGLSRETPQQKHKARELEDRIRKTEKKISELKSIDSEKMRKRDAEARAPYEQQINHTYYTSSKFLHQTVGAASIAGLKMGTRQMLGIVMSEIWLELRDQLPETLSGLKKNFSFETFIERIASLLKAIWIRVQKRFSSFLTAFKDGVFAGVFGSLTTTIFNTLATTKLMAIKIIREVWGQIIKAIKLLIFNPDQLSFVELCQAVTSLLSIGAATAVGSVAYAQLLPLCSFPFGAELAAFASALITGLATLGLNYFLLHSGMARKLWAYTDTLMPHAGTVRQFQDINAELDRYLTELSQMEFNLDIEELQTFTLELQACNDELQRSAVLQKIVEDRGIELPFEVGNAASTRNWLASLV</sequence>
<name>A0A1H2ECC0_9GAMM</name>